<dbReference type="InterPro" id="IPR006439">
    <property type="entry name" value="HAD-SF_hydro_IA"/>
</dbReference>
<dbReference type="Gene3D" id="1.20.120.710">
    <property type="entry name" value="Haloacid dehalogenase hydrolase-like domain"/>
    <property type="match status" value="1"/>
</dbReference>
<reference evidence="4" key="1">
    <citation type="journal article" date="2023" name="IScience">
        <title>Live-bearing cockroach genome reveals convergent evolutionary mechanisms linked to viviparity in insects and beyond.</title>
        <authorList>
            <person name="Fouks B."/>
            <person name="Harrison M.C."/>
            <person name="Mikhailova A.A."/>
            <person name="Marchal E."/>
            <person name="English S."/>
            <person name="Carruthers M."/>
            <person name="Jennings E.C."/>
            <person name="Chiamaka E.L."/>
            <person name="Frigard R.A."/>
            <person name="Pippel M."/>
            <person name="Attardo G.M."/>
            <person name="Benoit J.B."/>
            <person name="Bornberg-Bauer E."/>
            <person name="Tobe S.S."/>
        </authorList>
    </citation>
    <scope>NUCLEOTIDE SEQUENCE</scope>
    <source>
        <strain evidence="4">Stay&amp;Tobe</strain>
    </source>
</reference>
<comment type="cofactor">
    <cofactor evidence="1">
        <name>Mg(2+)</name>
        <dbReference type="ChEBI" id="CHEBI:18420"/>
    </cofactor>
</comment>
<dbReference type="GO" id="GO:0046380">
    <property type="term" value="P:N-acetylneuraminate biosynthetic process"/>
    <property type="evidence" value="ECO:0007669"/>
    <property type="project" value="TreeGrafter"/>
</dbReference>
<keyword evidence="5" id="KW-1185">Reference proteome</keyword>
<reference evidence="4" key="2">
    <citation type="submission" date="2023-05" db="EMBL/GenBank/DDBJ databases">
        <authorList>
            <person name="Fouks B."/>
        </authorList>
    </citation>
    <scope>NUCLEOTIDE SEQUENCE</scope>
    <source>
        <strain evidence="4">Stay&amp;Tobe</strain>
        <tissue evidence="4">Testes</tissue>
    </source>
</reference>
<proteinExistence type="predicted"/>
<dbReference type="PANTHER" id="PTHR46470:SF3">
    <property type="entry name" value="N-ACYLNEURAMINATE-9-PHOSPHATASE"/>
    <property type="match status" value="1"/>
</dbReference>
<evidence type="ECO:0000256" key="1">
    <source>
        <dbReference type="ARBA" id="ARBA00001946"/>
    </source>
</evidence>
<accession>A0AAD8A360</accession>
<dbReference type="Proteomes" id="UP001233999">
    <property type="component" value="Unassembled WGS sequence"/>
</dbReference>
<dbReference type="Pfam" id="PF00702">
    <property type="entry name" value="Hydrolase"/>
    <property type="match status" value="1"/>
</dbReference>
<comment type="caution">
    <text evidence="4">The sequence shown here is derived from an EMBL/GenBank/DDBJ whole genome shotgun (WGS) entry which is preliminary data.</text>
</comment>
<dbReference type="EMBL" id="JASPKZ010003864">
    <property type="protein sequence ID" value="KAJ9591577.1"/>
    <property type="molecule type" value="Genomic_DNA"/>
</dbReference>
<dbReference type="InterPro" id="IPR036412">
    <property type="entry name" value="HAD-like_sf"/>
</dbReference>
<evidence type="ECO:0008006" key="6">
    <source>
        <dbReference type="Google" id="ProtNLM"/>
    </source>
</evidence>
<keyword evidence="2" id="KW-0378">Hydrolase</keyword>
<organism evidence="4 5">
    <name type="scientific">Diploptera punctata</name>
    <name type="common">Pacific beetle cockroach</name>
    <dbReference type="NCBI Taxonomy" id="6984"/>
    <lineage>
        <taxon>Eukaryota</taxon>
        <taxon>Metazoa</taxon>
        <taxon>Ecdysozoa</taxon>
        <taxon>Arthropoda</taxon>
        <taxon>Hexapoda</taxon>
        <taxon>Insecta</taxon>
        <taxon>Pterygota</taxon>
        <taxon>Neoptera</taxon>
        <taxon>Polyneoptera</taxon>
        <taxon>Dictyoptera</taxon>
        <taxon>Blattodea</taxon>
        <taxon>Blaberoidea</taxon>
        <taxon>Blaberidae</taxon>
        <taxon>Diplopterinae</taxon>
        <taxon>Diploptera</taxon>
    </lineage>
</organism>
<gene>
    <name evidence="4" type="ORF">L9F63_001931</name>
</gene>
<evidence type="ECO:0000256" key="3">
    <source>
        <dbReference type="ARBA" id="ARBA00022842"/>
    </source>
</evidence>
<evidence type="ECO:0000313" key="5">
    <source>
        <dbReference type="Proteomes" id="UP001233999"/>
    </source>
</evidence>
<sequence>MWLSNQSAQHKTTQLSSILQTKYGIPGDVATLTTHTFLHNFRLCPDNSEVDLDVWRQLLWKQALGKQHATIAGDVYAEWLKLRYHYLTISSEVSSFLWNLRKHYSLCLITNGPSRSQWEKIERLNLRPYFDCILVSGDLPWEKPDKNIFLKACNYLGVQPSKCIMVGDKLETDIQGGVDACLGATVWLASSQYPGHLEPRPDFIINSITDLIKLFPFRTSLPDIEDHSSNASDGS</sequence>
<dbReference type="InterPro" id="IPR051400">
    <property type="entry name" value="HAD-like_hydrolase"/>
</dbReference>
<dbReference type="AlphaFoldDB" id="A0AAD8A360"/>
<evidence type="ECO:0000256" key="2">
    <source>
        <dbReference type="ARBA" id="ARBA00022801"/>
    </source>
</evidence>
<protein>
    <recommendedName>
        <fullName evidence="6">N-acylneuraminate-9-phosphatase</fullName>
    </recommendedName>
</protein>
<dbReference type="SUPFAM" id="SSF56784">
    <property type="entry name" value="HAD-like"/>
    <property type="match status" value="1"/>
</dbReference>
<name>A0AAD8A360_DIPPU</name>
<dbReference type="PANTHER" id="PTHR46470">
    <property type="entry name" value="N-ACYLNEURAMINATE-9-PHOSPHATASE"/>
    <property type="match status" value="1"/>
</dbReference>
<dbReference type="GO" id="GO:0050124">
    <property type="term" value="F:N-acylneuraminate-9-phosphatase activity"/>
    <property type="evidence" value="ECO:0007669"/>
    <property type="project" value="TreeGrafter"/>
</dbReference>
<dbReference type="Gene3D" id="3.40.50.1000">
    <property type="entry name" value="HAD superfamily/HAD-like"/>
    <property type="match status" value="1"/>
</dbReference>
<dbReference type="NCBIfam" id="TIGR01549">
    <property type="entry name" value="HAD-SF-IA-v1"/>
    <property type="match status" value="1"/>
</dbReference>
<evidence type="ECO:0000313" key="4">
    <source>
        <dbReference type="EMBL" id="KAJ9591577.1"/>
    </source>
</evidence>
<dbReference type="InterPro" id="IPR023214">
    <property type="entry name" value="HAD_sf"/>
</dbReference>
<keyword evidence="3" id="KW-0460">Magnesium</keyword>